<dbReference type="EMBL" id="KI675585">
    <property type="protein sequence ID" value="ETL29038.1"/>
    <property type="molecule type" value="Genomic_DNA"/>
</dbReference>
<dbReference type="AlphaFoldDB" id="W2FZY2"/>
<reference evidence="2" key="2">
    <citation type="submission" date="2013-11" db="EMBL/GenBank/DDBJ databases">
        <title>The Genome Sequence of Phytophthora parasitica CJ05E6.</title>
        <authorList>
            <consortium name="The Broad Institute Genomics Platform"/>
            <person name="Russ C."/>
            <person name="Tyler B."/>
            <person name="Panabieres F."/>
            <person name="Shan W."/>
            <person name="Tripathy S."/>
            <person name="Grunwald N."/>
            <person name="Machado M."/>
            <person name="Johnson C.S."/>
            <person name="Arredondo F."/>
            <person name="Hong C."/>
            <person name="Coffey M."/>
            <person name="Young S.K."/>
            <person name="Zeng Q."/>
            <person name="Gargeya S."/>
            <person name="Fitzgerald M."/>
            <person name="Abouelleil A."/>
            <person name="Alvarado L."/>
            <person name="Chapman S.B."/>
            <person name="Gainer-Dewar J."/>
            <person name="Goldberg J."/>
            <person name="Griggs A."/>
            <person name="Gujja S."/>
            <person name="Hansen M."/>
            <person name="Howarth C."/>
            <person name="Imamovic A."/>
            <person name="Ireland A."/>
            <person name="Larimer J."/>
            <person name="McCowan C."/>
            <person name="Murphy C."/>
            <person name="Pearson M."/>
            <person name="Poon T.W."/>
            <person name="Priest M."/>
            <person name="Roberts A."/>
            <person name="Saif S."/>
            <person name="Shea T."/>
            <person name="Sykes S."/>
            <person name="Wortman J."/>
            <person name="Nusbaum C."/>
            <person name="Birren B."/>
        </authorList>
    </citation>
    <scope>NUCLEOTIDE SEQUENCE [LARGE SCALE GENOMIC DNA]</scope>
    <source>
        <strain evidence="2">CJ05E6</strain>
    </source>
</reference>
<organism evidence="1">
    <name type="scientific">Phytophthora nicotianae</name>
    <name type="common">Potato buckeye rot agent</name>
    <name type="synonym">Phytophthora parasitica</name>
    <dbReference type="NCBI Taxonomy" id="4792"/>
    <lineage>
        <taxon>Eukaryota</taxon>
        <taxon>Sar</taxon>
        <taxon>Stramenopiles</taxon>
        <taxon>Oomycota</taxon>
        <taxon>Peronosporomycetes</taxon>
        <taxon>Peronosporales</taxon>
        <taxon>Peronosporaceae</taxon>
        <taxon>Phytophthora</taxon>
    </lineage>
</organism>
<proteinExistence type="predicted"/>
<reference evidence="1" key="1">
    <citation type="submission" date="2013-11" db="EMBL/GenBank/DDBJ databases">
        <title>The Genome Sequence of Phytophthora parasitica CJ02B3.</title>
        <authorList>
            <consortium name="The Broad Institute Genomics Platform"/>
            <person name="Russ C."/>
            <person name="Tyler B."/>
            <person name="Panabieres F."/>
            <person name="Shan W."/>
            <person name="Tripathy S."/>
            <person name="Grunwald N."/>
            <person name="Machado M."/>
            <person name="Johnson C.S."/>
            <person name="Arredondo F."/>
            <person name="Hong C."/>
            <person name="Coffey M."/>
            <person name="Young S.K."/>
            <person name="Zeng Q."/>
            <person name="Gargeya S."/>
            <person name="Fitzgerald M."/>
            <person name="Abouelleil A."/>
            <person name="Alvarado L."/>
            <person name="Chapman S.B."/>
            <person name="Gainer-Dewar J."/>
            <person name="Goldberg J."/>
            <person name="Griggs A."/>
            <person name="Gujja S."/>
            <person name="Hansen M."/>
            <person name="Howarth C."/>
            <person name="Imamovic A."/>
            <person name="Ireland A."/>
            <person name="Larimer J."/>
            <person name="McCowan C."/>
            <person name="Murphy C."/>
            <person name="Pearson M."/>
            <person name="Poon T.W."/>
            <person name="Priest M."/>
            <person name="Roberts A."/>
            <person name="Saif S."/>
            <person name="Shea T."/>
            <person name="Sykes S."/>
            <person name="Wortman J."/>
            <person name="Nusbaum C."/>
            <person name="Birren B."/>
        </authorList>
    </citation>
    <scope>NUCLEOTIDE SEQUENCE [LARGE SCALE GENOMIC DNA]</scope>
    <source>
        <strain evidence="1">CJ02B3</strain>
    </source>
</reference>
<dbReference type="EMBL" id="KI688790">
    <property type="protein sequence ID" value="ETK75605.1"/>
    <property type="molecule type" value="Genomic_DNA"/>
</dbReference>
<evidence type="ECO:0000313" key="1">
    <source>
        <dbReference type="EMBL" id="ETK75605.1"/>
    </source>
</evidence>
<dbReference type="Proteomes" id="UP000053236">
    <property type="component" value="Unassembled WGS sequence"/>
</dbReference>
<gene>
    <name evidence="1" type="ORF">L915_17818</name>
    <name evidence="2" type="ORF">L916_17718</name>
</gene>
<accession>W2FZY2</accession>
<sequence length="53" mass="6181">MYYSHCTLAYFAALVARKDPARVDCMFFFRNLLRPTRSPLTELRYAPVVKAPL</sequence>
<protein>
    <submittedName>
        <fullName evidence="1">Uncharacterized protein</fullName>
    </submittedName>
</protein>
<evidence type="ECO:0000313" key="2">
    <source>
        <dbReference type="EMBL" id="ETL29038.1"/>
    </source>
</evidence>
<name>W2FZY2_PHYNI</name>
<dbReference type="Proteomes" id="UP000053864">
    <property type="component" value="Unassembled WGS sequence"/>
</dbReference>